<dbReference type="Gene3D" id="3.30.420.10">
    <property type="entry name" value="Ribonuclease H-like superfamily/Ribonuclease H"/>
    <property type="match status" value="1"/>
</dbReference>
<dbReference type="InterPro" id="IPR050240">
    <property type="entry name" value="DNA_pol_type-B"/>
</dbReference>
<evidence type="ECO:0000259" key="9">
    <source>
        <dbReference type="Pfam" id="PF03104"/>
    </source>
</evidence>
<feature type="domain" description="DNA-directed DNA polymerase family B multifunctional" evidence="8">
    <location>
        <begin position="380"/>
        <end position="740"/>
    </location>
</feature>
<dbReference type="RefSeq" id="WP_131259244.1">
    <property type="nucleotide sequence ID" value="NZ_JBHSUS010000001.1"/>
</dbReference>
<evidence type="ECO:0000259" key="10">
    <source>
        <dbReference type="Pfam" id="PF22587"/>
    </source>
</evidence>
<dbReference type="InterPro" id="IPR023211">
    <property type="entry name" value="DNA_pol_palm_dom_sf"/>
</dbReference>
<dbReference type="PANTHER" id="PTHR10322">
    <property type="entry name" value="DNA POLYMERASE CATALYTIC SUBUNIT"/>
    <property type="match status" value="1"/>
</dbReference>
<keyword evidence="7" id="KW-0235">DNA replication</keyword>
<dbReference type="Pfam" id="PF00136">
    <property type="entry name" value="DNA_pol_B"/>
    <property type="match status" value="1"/>
</dbReference>
<dbReference type="SUPFAM" id="SSF53098">
    <property type="entry name" value="Ribonuclease H-like"/>
    <property type="match status" value="1"/>
</dbReference>
<dbReference type="PROSITE" id="PS00116">
    <property type="entry name" value="DNA_POLYMERASE_B"/>
    <property type="match status" value="1"/>
</dbReference>
<evidence type="ECO:0000256" key="4">
    <source>
        <dbReference type="ARBA" id="ARBA00022932"/>
    </source>
</evidence>
<evidence type="ECO:0000256" key="7">
    <source>
        <dbReference type="RuleBase" id="RU000442"/>
    </source>
</evidence>
<keyword evidence="4 7" id="KW-0239">DNA-directed DNA polymerase</keyword>
<evidence type="ECO:0000256" key="6">
    <source>
        <dbReference type="ARBA" id="ARBA00049244"/>
    </source>
</evidence>
<keyword evidence="12" id="KW-1185">Reference proteome</keyword>
<dbReference type="CDD" id="cd05537">
    <property type="entry name" value="POLBc_Pol_II"/>
    <property type="match status" value="1"/>
</dbReference>
<dbReference type="NCBIfam" id="NF004421">
    <property type="entry name" value="PRK05762.1-2"/>
    <property type="match status" value="1"/>
</dbReference>
<dbReference type="PRINTS" id="PR00106">
    <property type="entry name" value="DNAPOLB"/>
</dbReference>
<dbReference type="Proteomes" id="UP001596364">
    <property type="component" value="Unassembled WGS sequence"/>
</dbReference>
<dbReference type="Gene3D" id="1.10.132.60">
    <property type="entry name" value="DNA polymerase family B, C-terminal domain"/>
    <property type="match status" value="1"/>
</dbReference>
<dbReference type="CDD" id="cd05784">
    <property type="entry name" value="DNA_polB_II_exo"/>
    <property type="match status" value="1"/>
</dbReference>
<evidence type="ECO:0000256" key="1">
    <source>
        <dbReference type="ARBA" id="ARBA00005755"/>
    </source>
</evidence>
<dbReference type="PANTHER" id="PTHR10322:SF23">
    <property type="entry name" value="DNA POLYMERASE DELTA CATALYTIC SUBUNIT"/>
    <property type="match status" value="1"/>
</dbReference>
<gene>
    <name evidence="11" type="ORF">ACFP85_03050</name>
</gene>
<dbReference type="Gene3D" id="3.90.1600.10">
    <property type="entry name" value="Palm domain of DNA polymerase"/>
    <property type="match status" value="2"/>
</dbReference>
<proteinExistence type="inferred from homology"/>
<comment type="similarity">
    <text evidence="1 7">Belongs to the DNA polymerase type-B family.</text>
</comment>
<comment type="caution">
    <text evidence="11">The sequence shown here is derived from an EMBL/GenBank/DDBJ whole genome shotgun (WGS) entry which is preliminary data.</text>
</comment>
<keyword evidence="2 7" id="KW-0808">Transferase</keyword>
<comment type="catalytic activity">
    <reaction evidence="6 7">
        <text>DNA(n) + a 2'-deoxyribonucleoside 5'-triphosphate = DNA(n+1) + diphosphate</text>
        <dbReference type="Rhea" id="RHEA:22508"/>
        <dbReference type="Rhea" id="RHEA-COMP:17339"/>
        <dbReference type="Rhea" id="RHEA-COMP:17340"/>
        <dbReference type="ChEBI" id="CHEBI:33019"/>
        <dbReference type="ChEBI" id="CHEBI:61560"/>
        <dbReference type="ChEBI" id="CHEBI:173112"/>
        <dbReference type="EC" id="2.7.7.7"/>
    </reaction>
</comment>
<keyword evidence="5 7" id="KW-0238">DNA-binding</keyword>
<dbReference type="InterPro" id="IPR006133">
    <property type="entry name" value="DNA-dir_DNA_pol_B_exonuc"/>
</dbReference>
<dbReference type="Pfam" id="PF21474">
    <property type="entry name" value="DNApolII_N"/>
    <property type="match status" value="1"/>
</dbReference>
<sequence length="786" mass="88951">MHSVHPQGFILTRRPLDVQGKTCCEFWLATKRGPVRLVTPPQSQVFFIASEDARRAQHHLNQQRVDAEVRPLQMKLTDQRPACGVYASTTRQHFAAREALNRAGIVTFEDDIRLVDRYLMERFINGSAAYAGQSNLQDGYADVNEAALKPADYQPELKVLSLDIECSEKGELYSIGMAADGYQCVLMIGTAQADAPDFIRWVTDEVALLRAFVSEFNLFDADVVIGWAVISFDFKLLLRRASVQNVPLNIGRDGSAAQWRDSRSDSNLGFVDIAGRVVIDGIDALKTATYQFDSFSLEFVAQALLGKGKDTEDVANRMAIINHDFRHNKVKLARYNLMDCVLVLEIFAHTRMLDFLVLRSQLTGLELDRIGGSVAAFTHQYLPKFHRAGYVAPNRPLDGGLASPGGYVMESRPGLYTHVLVLDYKSLYPSIIRTFKIDPLGLVQGLAQPDDAIDGFKGAKFHRQQHFLPEIITSLWQQRDEAKKQQDAARSQAIKILMNSFYGVLGSGGCRFYDTRLASSITLRGHEIMQTTAAWIREQGYEVIYGDTDSTFVWLNGEYSAEAARQIGKTLQDLINQRWQQKLADEMQLTSHLEIEFETHFSQFLMPTIRGSELGSKKRYAGLKHSADGDKLVFKGLETVRSDWTALAREFQQTLYKKVFAGNAVEEYIRTMVADTREGRLDDKLVYKKRLRQSLDAYVKNVPPHVKAARLADEHNRKSGKPLQYQRRGWVKYVITQNGPEPLEYVHSPLDYEHYVEKQLRPIAEGILPFIGRDFEQIVSDQLGLF</sequence>
<dbReference type="Pfam" id="PF22587">
    <property type="entry name" value="DNApolII_insertion"/>
    <property type="match status" value="1"/>
</dbReference>
<dbReference type="EC" id="2.7.7.7" evidence="7"/>
<dbReference type="Pfam" id="PF03104">
    <property type="entry name" value="DNA_pol_B_exo1"/>
    <property type="match status" value="1"/>
</dbReference>
<dbReference type="InterPro" id="IPR006172">
    <property type="entry name" value="DNA-dir_DNA_pol_B"/>
</dbReference>
<evidence type="ECO:0000256" key="2">
    <source>
        <dbReference type="ARBA" id="ARBA00022679"/>
    </source>
</evidence>
<feature type="domain" description="DNA-directed DNA polymerase family B exonuclease" evidence="9">
    <location>
        <begin position="107"/>
        <end position="298"/>
    </location>
</feature>
<evidence type="ECO:0000256" key="5">
    <source>
        <dbReference type="ARBA" id="ARBA00023125"/>
    </source>
</evidence>
<dbReference type="Gene3D" id="2.40.50.590">
    <property type="match status" value="2"/>
</dbReference>
<dbReference type="InterPro" id="IPR036397">
    <property type="entry name" value="RNaseH_sf"/>
</dbReference>
<dbReference type="InterPro" id="IPR055208">
    <property type="entry name" value="PolB_insertion"/>
</dbReference>
<dbReference type="InterPro" id="IPR017964">
    <property type="entry name" value="DNA-dir_DNA_pol_B_CS"/>
</dbReference>
<dbReference type="GO" id="GO:0003887">
    <property type="term" value="F:DNA-directed DNA polymerase activity"/>
    <property type="evidence" value="ECO:0007669"/>
    <property type="project" value="UniProtKB-EC"/>
</dbReference>
<dbReference type="EMBL" id="JBHSUS010000001">
    <property type="protein sequence ID" value="MFC6439132.1"/>
    <property type="molecule type" value="Genomic_DNA"/>
</dbReference>
<dbReference type="InterPro" id="IPR043502">
    <property type="entry name" value="DNA/RNA_pol_sf"/>
</dbReference>
<protein>
    <recommendedName>
        <fullName evidence="7">DNA polymerase</fullName>
        <ecNumber evidence="7">2.7.7.7</ecNumber>
    </recommendedName>
</protein>
<dbReference type="SMART" id="SM00486">
    <property type="entry name" value="POLBc"/>
    <property type="match status" value="1"/>
</dbReference>
<accession>A0ABW1XFW2</accession>
<dbReference type="InterPro" id="IPR042087">
    <property type="entry name" value="DNA_pol_B_thumb"/>
</dbReference>
<evidence type="ECO:0000313" key="11">
    <source>
        <dbReference type="EMBL" id="MFC6439132.1"/>
    </source>
</evidence>
<feature type="domain" description="DNA polymerase II insertion" evidence="10">
    <location>
        <begin position="45"/>
        <end position="105"/>
    </location>
</feature>
<dbReference type="InterPro" id="IPR012337">
    <property type="entry name" value="RNaseH-like_sf"/>
</dbReference>
<evidence type="ECO:0000256" key="3">
    <source>
        <dbReference type="ARBA" id="ARBA00022695"/>
    </source>
</evidence>
<reference evidence="12" key="1">
    <citation type="journal article" date="2019" name="Int. J. Syst. Evol. Microbiol.">
        <title>The Global Catalogue of Microorganisms (GCM) 10K type strain sequencing project: providing services to taxonomists for standard genome sequencing and annotation.</title>
        <authorList>
            <consortium name="The Broad Institute Genomics Platform"/>
            <consortium name="The Broad Institute Genome Sequencing Center for Infectious Disease"/>
            <person name="Wu L."/>
            <person name="Ma J."/>
        </authorList>
    </citation>
    <scope>NUCLEOTIDE SEQUENCE [LARGE SCALE GENOMIC DNA]</scope>
    <source>
        <strain evidence="12">CGMCC 1.16031</strain>
    </source>
</reference>
<dbReference type="InterPro" id="IPR006134">
    <property type="entry name" value="DNA-dir_DNA_pol_B_multi_dom"/>
</dbReference>
<organism evidence="11 12">
    <name type="scientific">Pseudobowmanella zhangzhouensis</name>
    <dbReference type="NCBI Taxonomy" id="1537679"/>
    <lineage>
        <taxon>Bacteria</taxon>
        <taxon>Pseudomonadati</taxon>
        <taxon>Pseudomonadota</taxon>
        <taxon>Gammaproteobacteria</taxon>
        <taxon>Alteromonadales</taxon>
        <taxon>Alteromonadaceae</taxon>
    </lineage>
</organism>
<evidence type="ECO:0000259" key="8">
    <source>
        <dbReference type="Pfam" id="PF00136"/>
    </source>
</evidence>
<evidence type="ECO:0000313" key="12">
    <source>
        <dbReference type="Proteomes" id="UP001596364"/>
    </source>
</evidence>
<dbReference type="SUPFAM" id="SSF56672">
    <property type="entry name" value="DNA/RNA polymerases"/>
    <property type="match status" value="1"/>
</dbReference>
<keyword evidence="3 7" id="KW-0548">Nucleotidyltransferase</keyword>
<name>A0ABW1XFW2_9ALTE</name>